<reference evidence="8" key="1">
    <citation type="submission" date="2017-01" db="EMBL/GenBank/DDBJ databases">
        <authorList>
            <person name="Varghese N."/>
            <person name="Submissions S."/>
        </authorList>
    </citation>
    <scope>NUCLEOTIDE SEQUENCE [LARGE SCALE GENOMIC DNA]</scope>
    <source>
        <strain evidence="8">ATCC 12950</strain>
    </source>
</reference>
<dbReference type="GO" id="GO:0003700">
    <property type="term" value="F:DNA-binding transcription factor activity"/>
    <property type="evidence" value="ECO:0007669"/>
    <property type="project" value="InterPro"/>
</dbReference>
<sequence length="341" mass="37799">MHAFDALGDPVRRRILELLSHGEQTSGALTSVIRAEFGISQPAISQHLRVLRECGLASVRAEGTRRLYAVEPAPLREADAWLERFRGFLEQRIDALGTELARGRRERRHGGGDAHHAAHDGRTDEEERPMSDFIDMINQAHRTVGTRDLPEGEARTVLLRRTYDAGVEDVWDACTDPERISRWFLPVSGELKLGGHYQLQGNAGGEILRCEPPRLLRVSWLFGENPGFSEVEVRLSPEGDGHTVFELEHVAVVPPEFWDRFGPGATGVGWDLALLGLGLHLRGEMIDDPSAWEQSEEARELMRLSSTLWGEAYRASGAPDDVVTAAVSGTTAFYAPEQPQA</sequence>
<dbReference type="Gene3D" id="1.10.10.10">
    <property type="entry name" value="Winged helix-like DNA-binding domain superfamily/Winged helix DNA-binding domain"/>
    <property type="match status" value="1"/>
</dbReference>
<dbReference type="PANTHER" id="PTHR33154">
    <property type="entry name" value="TRANSCRIPTIONAL REGULATOR, ARSR FAMILY"/>
    <property type="match status" value="1"/>
</dbReference>
<feature type="region of interest" description="Disordered" evidence="5">
    <location>
        <begin position="102"/>
        <end position="127"/>
    </location>
</feature>
<dbReference type="CDD" id="cd00090">
    <property type="entry name" value="HTH_ARSR"/>
    <property type="match status" value="1"/>
</dbReference>
<evidence type="ECO:0000256" key="2">
    <source>
        <dbReference type="ARBA" id="ARBA00023015"/>
    </source>
</evidence>
<feature type="domain" description="HTH arsR-type" evidence="6">
    <location>
        <begin position="1"/>
        <end position="90"/>
    </location>
</feature>
<evidence type="ECO:0000259" key="6">
    <source>
        <dbReference type="PROSITE" id="PS50987"/>
    </source>
</evidence>
<dbReference type="InterPro" id="IPR011991">
    <property type="entry name" value="ArsR-like_HTH"/>
</dbReference>
<evidence type="ECO:0000256" key="5">
    <source>
        <dbReference type="SAM" id="MobiDB-lite"/>
    </source>
</evidence>
<feature type="compositionally biased region" description="Basic and acidic residues" evidence="5">
    <location>
        <begin position="109"/>
        <end position="122"/>
    </location>
</feature>
<organism evidence="7 8">
    <name type="scientific">Microbispora rosea</name>
    <dbReference type="NCBI Taxonomy" id="58117"/>
    <lineage>
        <taxon>Bacteria</taxon>
        <taxon>Bacillati</taxon>
        <taxon>Actinomycetota</taxon>
        <taxon>Actinomycetes</taxon>
        <taxon>Streptosporangiales</taxon>
        <taxon>Streptosporangiaceae</taxon>
        <taxon>Microbispora</taxon>
    </lineage>
</organism>
<dbReference type="Pfam" id="PF08327">
    <property type="entry name" value="AHSA1"/>
    <property type="match status" value="1"/>
</dbReference>
<dbReference type="STRING" id="58117.SAMN05421833_14436"/>
<dbReference type="PRINTS" id="PR00778">
    <property type="entry name" value="HTHARSR"/>
</dbReference>
<keyword evidence="2" id="KW-0805">Transcription regulation</keyword>
<dbReference type="Proteomes" id="UP000186096">
    <property type="component" value="Unassembled WGS sequence"/>
</dbReference>
<proteinExistence type="inferred from homology"/>
<dbReference type="PANTHER" id="PTHR33154:SF33">
    <property type="entry name" value="TRANSCRIPTIONAL REPRESSOR SDPR"/>
    <property type="match status" value="1"/>
</dbReference>
<evidence type="ECO:0000256" key="3">
    <source>
        <dbReference type="ARBA" id="ARBA00023125"/>
    </source>
</evidence>
<comment type="similarity">
    <text evidence="1">Belongs to the AHA1 family.</text>
</comment>
<dbReference type="InterPro" id="IPR036390">
    <property type="entry name" value="WH_DNA-bd_sf"/>
</dbReference>
<dbReference type="InterPro" id="IPR013538">
    <property type="entry name" value="ASHA1/2-like_C"/>
</dbReference>
<keyword evidence="4" id="KW-0804">Transcription</keyword>
<dbReference type="SUPFAM" id="SSF55961">
    <property type="entry name" value="Bet v1-like"/>
    <property type="match status" value="1"/>
</dbReference>
<evidence type="ECO:0000313" key="8">
    <source>
        <dbReference type="Proteomes" id="UP000186096"/>
    </source>
</evidence>
<dbReference type="InterPro" id="IPR001845">
    <property type="entry name" value="HTH_ArsR_DNA-bd_dom"/>
</dbReference>
<dbReference type="Pfam" id="PF01022">
    <property type="entry name" value="HTH_5"/>
    <property type="match status" value="1"/>
</dbReference>
<evidence type="ECO:0000313" key="7">
    <source>
        <dbReference type="EMBL" id="SIS22705.1"/>
    </source>
</evidence>
<dbReference type="Gene3D" id="3.30.530.20">
    <property type="match status" value="1"/>
</dbReference>
<accession>A0A1N7HCW6</accession>
<keyword evidence="8" id="KW-1185">Reference proteome</keyword>
<dbReference type="GO" id="GO:0003677">
    <property type="term" value="F:DNA binding"/>
    <property type="evidence" value="ECO:0007669"/>
    <property type="project" value="UniProtKB-KW"/>
</dbReference>
<dbReference type="NCBIfam" id="NF033788">
    <property type="entry name" value="HTH_metalloreg"/>
    <property type="match status" value="1"/>
</dbReference>
<protein>
    <submittedName>
        <fullName evidence="7">DNA-binding transcriptional regulator, ArsR family</fullName>
    </submittedName>
</protein>
<evidence type="ECO:0000256" key="1">
    <source>
        <dbReference type="ARBA" id="ARBA00006817"/>
    </source>
</evidence>
<dbReference type="EMBL" id="FTNI01000044">
    <property type="protein sequence ID" value="SIS22705.1"/>
    <property type="molecule type" value="Genomic_DNA"/>
</dbReference>
<dbReference type="SUPFAM" id="SSF46785">
    <property type="entry name" value="Winged helix' DNA-binding domain"/>
    <property type="match status" value="1"/>
</dbReference>
<dbReference type="PROSITE" id="PS50987">
    <property type="entry name" value="HTH_ARSR_2"/>
    <property type="match status" value="1"/>
</dbReference>
<dbReference type="RefSeq" id="WP_373320630.1">
    <property type="nucleotide sequence ID" value="NZ_FTNI01000044.1"/>
</dbReference>
<dbReference type="InterPro" id="IPR023393">
    <property type="entry name" value="START-like_dom_sf"/>
</dbReference>
<dbReference type="CDD" id="cd08899">
    <property type="entry name" value="SRPBCC_CalC_Aha1-like_6"/>
    <property type="match status" value="1"/>
</dbReference>
<dbReference type="InterPro" id="IPR051081">
    <property type="entry name" value="HTH_MetalResp_TranReg"/>
</dbReference>
<evidence type="ECO:0000256" key="4">
    <source>
        <dbReference type="ARBA" id="ARBA00023163"/>
    </source>
</evidence>
<keyword evidence="3 7" id="KW-0238">DNA-binding</keyword>
<dbReference type="InterPro" id="IPR036388">
    <property type="entry name" value="WH-like_DNA-bd_sf"/>
</dbReference>
<gene>
    <name evidence="7" type="ORF">SAMN05421833_14436</name>
</gene>
<name>A0A1N7HCW6_9ACTN</name>
<dbReference type="SMART" id="SM00418">
    <property type="entry name" value="HTH_ARSR"/>
    <property type="match status" value="1"/>
</dbReference>
<dbReference type="AlphaFoldDB" id="A0A1N7HCW6"/>